<sequence>MSAFKVAGKATTLSKLGKVPSMVDKALKYGDDALKVFATKLKNIPMPIMDEVALAGGGSVKVFGKNVGLLHECSKSVL</sequence>
<comment type="caution">
    <text evidence="1">The sequence shown here is derived from an EMBL/GenBank/DDBJ whole genome shotgun (WGS) entry which is preliminary data.</text>
</comment>
<dbReference type="EMBL" id="NRPP01000003">
    <property type="protein sequence ID" value="TFJ29462.1"/>
    <property type="molecule type" value="Genomic_DNA"/>
</dbReference>
<accession>A0A2R7ZYE3</accession>
<dbReference type="AlphaFoldDB" id="A0A2R7ZYE3"/>
<gene>
    <name evidence="1" type="ORF">CKN69_01135</name>
</gene>
<dbReference type="RefSeq" id="WP_109841375.1">
    <property type="nucleotide sequence ID" value="NZ_CBCPJQ010000004.1"/>
</dbReference>
<evidence type="ECO:0000313" key="1">
    <source>
        <dbReference type="EMBL" id="TFJ29462.1"/>
    </source>
</evidence>
<reference evidence="1 2" key="1">
    <citation type="journal article" date="2018" name="Int. J. Food Microbiol.">
        <title>Growth of Carnobacterium spp. isolated from chilled vacuum-packaged meat under relevant acidic conditions.</title>
        <authorList>
            <person name="Zhang P."/>
            <person name="Badoni M."/>
            <person name="Ganzle M."/>
            <person name="Yang X."/>
        </authorList>
    </citation>
    <scope>NUCLEOTIDE SEQUENCE [LARGE SCALE GENOMIC DNA]</scope>
    <source>
        <strain evidence="1 2">B2</strain>
    </source>
</reference>
<proteinExistence type="predicted"/>
<evidence type="ECO:0000313" key="2">
    <source>
        <dbReference type="Proteomes" id="UP000297938"/>
    </source>
</evidence>
<organism evidence="1 2">
    <name type="scientific">Carnobacterium divergens</name>
    <name type="common">Lactobacillus divergens</name>
    <dbReference type="NCBI Taxonomy" id="2748"/>
    <lineage>
        <taxon>Bacteria</taxon>
        <taxon>Bacillati</taxon>
        <taxon>Bacillota</taxon>
        <taxon>Bacilli</taxon>
        <taxon>Lactobacillales</taxon>
        <taxon>Carnobacteriaceae</taxon>
        <taxon>Carnobacterium</taxon>
    </lineage>
</organism>
<protein>
    <submittedName>
        <fullName evidence="1">Uncharacterized protein</fullName>
    </submittedName>
</protein>
<dbReference type="Proteomes" id="UP000297938">
    <property type="component" value="Unassembled WGS sequence"/>
</dbReference>
<name>A0A2R7ZYE3_CARDV</name>